<proteinExistence type="predicted"/>
<comment type="caution">
    <text evidence="5">The sequence shown here is derived from an EMBL/GenBank/DDBJ whole genome shotgun (WGS) entry which is preliminary data.</text>
</comment>
<accession>A0A261VDB8</accession>
<dbReference type="GO" id="GO:0016887">
    <property type="term" value="F:ATP hydrolysis activity"/>
    <property type="evidence" value="ECO:0007669"/>
    <property type="project" value="InterPro"/>
</dbReference>
<evidence type="ECO:0000256" key="1">
    <source>
        <dbReference type="ARBA" id="ARBA00022475"/>
    </source>
</evidence>
<dbReference type="RefSeq" id="WP_094815667.1">
    <property type="nucleotide sequence ID" value="NZ_NEVU01000003.1"/>
</dbReference>
<evidence type="ECO:0000256" key="2">
    <source>
        <dbReference type="ARBA" id="ARBA00022741"/>
    </source>
</evidence>
<dbReference type="Proteomes" id="UP000216429">
    <property type="component" value="Unassembled WGS sequence"/>
</dbReference>
<dbReference type="SMART" id="SM00382">
    <property type="entry name" value="AAA"/>
    <property type="match status" value="1"/>
</dbReference>
<dbReference type="InterPro" id="IPR027417">
    <property type="entry name" value="P-loop_NTPase"/>
</dbReference>
<dbReference type="AlphaFoldDB" id="A0A261VDB8"/>
<reference evidence="6" key="1">
    <citation type="submission" date="2017-05" db="EMBL/GenBank/DDBJ databases">
        <title>Complete and WGS of Bordetella genogroups.</title>
        <authorList>
            <person name="Spilker T."/>
            <person name="Lipuma J."/>
        </authorList>
    </citation>
    <scope>NUCLEOTIDE SEQUENCE [LARGE SCALE GENOMIC DNA]</scope>
    <source>
        <strain evidence="6">AU6712</strain>
    </source>
</reference>
<dbReference type="InterPro" id="IPR003439">
    <property type="entry name" value="ABC_transporter-like_ATP-bd"/>
</dbReference>
<gene>
    <name evidence="5" type="ORF">CAL22_18370</name>
</gene>
<dbReference type="PROSITE" id="PS50893">
    <property type="entry name" value="ABC_TRANSPORTER_2"/>
    <property type="match status" value="1"/>
</dbReference>
<dbReference type="Gene3D" id="3.40.50.300">
    <property type="entry name" value="P-loop containing nucleotide triphosphate hydrolases"/>
    <property type="match status" value="1"/>
</dbReference>
<dbReference type="InterPro" id="IPR003593">
    <property type="entry name" value="AAA+_ATPase"/>
</dbReference>
<name>A0A261VDB8_9BORD</name>
<keyword evidence="6" id="KW-1185">Reference proteome</keyword>
<evidence type="ECO:0000256" key="3">
    <source>
        <dbReference type="ARBA" id="ARBA00022840"/>
    </source>
</evidence>
<keyword evidence="2" id="KW-0547">Nucleotide-binding</keyword>
<organism evidence="5 6">
    <name type="scientific">Bordetella genomosp. 12</name>
    <dbReference type="NCBI Taxonomy" id="463035"/>
    <lineage>
        <taxon>Bacteria</taxon>
        <taxon>Pseudomonadati</taxon>
        <taxon>Pseudomonadota</taxon>
        <taxon>Betaproteobacteria</taxon>
        <taxon>Burkholderiales</taxon>
        <taxon>Alcaligenaceae</taxon>
        <taxon>Bordetella</taxon>
    </lineage>
</organism>
<protein>
    <submittedName>
        <fullName evidence="5">Iron ABC transporter ATP-binding protein</fullName>
    </submittedName>
</protein>
<keyword evidence="1" id="KW-1003">Cell membrane</keyword>
<feature type="domain" description="ABC transporter" evidence="4">
    <location>
        <begin position="2"/>
        <end position="232"/>
    </location>
</feature>
<keyword evidence="3 5" id="KW-0067">ATP-binding</keyword>
<keyword evidence="1" id="KW-0472">Membrane</keyword>
<sequence>MLHIQGLSARYGSRPVLHEVSAAGLQPGRLSALLGPNGSGKSTLLRALAGLLPAQGHLSLDGQDLARLPPAVRRQRLVYMPQALPRAVRLSVFEAVLIACGQRRQAEAPQRVAALLEHLGIAALADRTLDALSGGQLQLVALAQALLRRPRVLLLDEPLSALDLNFQFHVMDLLKRETREHGLITLVVLHDLNIALRHADHALMLRAGALLAEGAPREVIQPEVLERAYGVRASLQGQARPYLYIEGLARTPL</sequence>
<dbReference type="PANTHER" id="PTHR42794">
    <property type="entry name" value="HEMIN IMPORT ATP-BINDING PROTEIN HMUV"/>
    <property type="match status" value="1"/>
</dbReference>
<dbReference type="GO" id="GO:0005524">
    <property type="term" value="F:ATP binding"/>
    <property type="evidence" value="ECO:0007669"/>
    <property type="project" value="UniProtKB-KW"/>
</dbReference>
<dbReference type="Pfam" id="PF00005">
    <property type="entry name" value="ABC_tran"/>
    <property type="match status" value="1"/>
</dbReference>
<dbReference type="InterPro" id="IPR017871">
    <property type="entry name" value="ABC_transporter-like_CS"/>
</dbReference>
<evidence type="ECO:0000313" key="6">
    <source>
        <dbReference type="Proteomes" id="UP000216429"/>
    </source>
</evidence>
<evidence type="ECO:0000313" key="5">
    <source>
        <dbReference type="EMBL" id="OZI71761.1"/>
    </source>
</evidence>
<dbReference type="PANTHER" id="PTHR42794:SF2">
    <property type="entry name" value="ABC TRANSPORTER ATP-BINDING PROTEIN"/>
    <property type="match status" value="1"/>
</dbReference>
<dbReference type="SUPFAM" id="SSF52540">
    <property type="entry name" value="P-loop containing nucleoside triphosphate hydrolases"/>
    <property type="match status" value="1"/>
</dbReference>
<evidence type="ECO:0000259" key="4">
    <source>
        <dbReference type="PROSITE" id="PS50893"/>
    </source>
</evidence>
<dbReference type="EMBL" id="NEVU01000003">
    <property type="protein sequence ID" value="OZI71761.1"/>
    <property type="molecule type" value="Genomic_DNA"/>
</dbReference>
<dbReference type="PROSITE" id="PS00211">
    <property type="entry name" value="ABC_TRANSPORTER_1"/>
    <property type="match status" value="1"/>
</dbReference>
<dbReference type="OrthoDB" id="5296765at2"/>
<dbReference type="CDD" id="cd03214">
    <property type="entry name" value="ABC_Iron-Siderophores_B12_Hemin"/>
    <property type="match status" value="1"/>
</dbReference>